<dbReference type="OrthoDB" id="4773429at2"/>
<evidence type="ECO:0000313" key="2">
    <source>
        <dbReference type="EMBL" id="CQD04609.1"/>
    </source>
</evidence>
<feature type="signal peptide" evidence="1">
    <location>
        <begin position="1"/>
        <end position="28"/>
    </location>
</feature>
<gene>
    <name evidence="2" type="ORF">BN1232_00722</name>
</gene>
<organism evidence="2 3">
    <name type="scientific">Mycobacterium lentiflavum</name>
    <dbReference type="NCBI Taxonomy" id="141349"/>
    <lineage>
        <taxon>Bacteria</taxon>
        <taxon>Bacillati</taxon>
        <taxon>Actinomycetota</taxon>
        <taxon>Actinomycetes</taxon>
        <taxon>Mycobacteriales</taxon>
        <taxon>Mycobacteriaceae</taxon>
        <taxon>Mycobacterium</taxon>
        <taxon>Mycobacterium simiae complex</taxon>
    </lineage>
</organism>
<feature type="chain" id="PRO_5002420386" evidence="1">
    <location>
        <begin position="29"/>
        <end position="213"/>
    </location>
</feature>
<dbReference type="CDD" id="cd21112">
    <property type="entry name" value="alphaLP-like"/>
    <property type="match status" value="1"/>
</dbReference>
<reference evidence="2 3" key="1">
    <citation type="submission" date="2015-03" db="EMBL/GenBank/DDBJ databases">
        <authorList>
            <person name="Urmite Genomes"/>
        </authorList>
    </citation>
    <scope>NUCLEOTIDE SEQUENCE [LARGE SCALE GENOMIC DNA]</scope>
    <source>
        <strain evidence="2 3">CSUR P1491</strain>
    </source>
</reference>
<dbReference type="Gene3D" id="2.40.10.10">
    <property type="entry name" value="Trypsin-like serine proteases"/>
    <property type="match status" value="2"/>
</dbReference>
<dbReference type="STRING" id="141349.BN1232_00722"/>
<accession>A0A0E4GV01</accession>
<name>A0A0E4GV01_MYCLN</name>
<dbReference type="RefSeq" id="WP_090599084.1">
    <property type="nucleotide sequence ID" value="NZ_CTEE01000001.1"/>
</dbReference>
<keyword evidence="1" id="KW-0732">Signal</keyword>
<sequence length="213" mass="21294">MSACWVRGIGLAGAALVCATGLAGPAVAAPPPAPGILVSDGITKCSTGFAAQGGDGSYYLFTSGHCDHGAPFTYDDNVPLGHVTASEMLGDLKDAAIIRLDPGVGVPGADVGGQRVRGALSASQIKAGMPFCKFGAMSGETCGSVKNIDGEVVEANVFAQPGDSGGPGYVKNPDGTVTAVGLVMETSLTGDPNTTYFVLVQPLLGNWGVHLLG</sequence>
<dbReference type="AlphaFoldDB" id="A0A0E4GV01"/>
<dbReference type="SUPFAM" id="SSF50494">
    <property type="entry name" value="Trypsin-like serine proteases"/>
    <property type="match status" value="1"/>
</dbReference>
<evidence type="ECO:0000256" key="1">
    <source>
        <dbReference type="SAM" id="SignalP"/>
    </source>
</evidence>
<dbReference type="InterPro" id="IPR009003">
    <property type="entry name" value="Peptidase_S1_PA"/>
</dbReference>
<proteinExistence type="predicted"/>
<dbReference type="Proteomes" id="UP000199251">
    <property type="component" value="Unassembled WGS sequence"/>
</dbReference>
<dbReference type="EMBL" id="CTEE01000001">
    <property type="protein sequence ID" value="CQD04609.1"/>
    <property type="molecule type" value="Genomic_DNA"/>
</dbReference>
<dbReference type="InterPro" id="IPR043504">
    <property type="entry name" value="Peptidase_S1_PA_chymotrypsin"/>
</dbReference>
<protein>
    <submittedName>
        <fullName evidence="2">Trypsin domain-containing protein</fullName>
    </submittedName>
</protein>
<evidence type="ECO:0000313" key="3">
    <source>
        <dbReference type="Proteomes" id="UP000199251"/>
    </source>
</evidence>